<dbReference type="PANTHER" id="PTHR30160:SF1">
    <property type="entry name" value="LIPOPOLYSACCHARIDE 1,2-N-ACETYLGLUCOSAMINETRANSFERASE-RELATED"/>
    <property type="match status" value="1"/>
</dbReference>
<sequence>MPCDLPAPRRVAVFRALVLGDMLCATPALRAMRQAWPQARLTLVGLPWAEELAARLDSVDDFIALPGYPGLPEIPCDVAQLPAFLQAVQARGFDLAVQLHGSGGIVNPLVASFGARATAGFHDGTAWFPPADAVRYRLWPQQGHEIERLLALTDHLGLPRQGLGLDFPLRPADHAAARALLAPLPAGAAYAVVHAGAQLPSRRWAPARFAAVARQLAGQGLQIVLTGGPAEAALTRSLAEAVGLPCLDLAGRTSLWTLGALVDGAACVVCNDTGISHIAAARGRPSVVVSSGADVRRWAPLDAARHRVLAQDMPCRPCAHAVCPYDHGCATAISVPQVLAALPADLRAPAP</sequence>
<dbReference type="GO" id="GO:0005829">
    <property type="term" value="C:cytosol"/>
    <property type="evidence" value="ECO:0007669"/>
    <property type="project" value="TreeGrafter"/>
</dbReference>
<accession>A0A368Y2M9</accession>
<gene>
    <name evidence="3" type="ORF">DES41_10399</name>
</gene>
<comment type="caution">
    <text evidence="3">The sequence shown here is derived from an EMBL/GenBank/DDBJ whole genome shotgun (WGS) entry which is preliminary data.</text>
</comment>
<keyword evidence="1" id="KW-0328">Glycosyltransferase</keyword>
<dbReference type="InterPro" id="IPR051199">
    <property type="entry name" value="LPS_LOS_Heptosyltrfase"/>
</dbReference>
<evidence type="ECO:0000256" key="1">
    <source>
        <dbReference type="ARBA" id="ARBA00022676"/>
    </source>
</evidence>
<dbReference type="EMBL" id="QPJK01000003">
    <property type="protein sequence ID" value="RCW72494.1"/>
    <property type="molecule type" value="Genomic_DNA"/>
</dbReference>
<name>A0A368Y2M9_9BURK</name>
<dbReference type="GO" id="GO:0009244">
    <property type="term" value="P:lipopolysaccharide core region biosynthetic process"/>
    <property type="evidence" value="ECO:0007669"/>
    <property type="project" value="TreeGrafter"/>
</dbReference>
<keyword evidence="4" id="KW-1185">Reference proteome</keyword>
<keyword evidence="2 3" id="KW-0808">Transferase</keyword>
<dbReference type="SUPFAM" id="SSF53756">
    <property type="entry name" value="UDP-Glycosyltransferase/glycogen phosphorylase"/>
    <property type="match status" value="1"/>
</dbReference>
<dbReference type="CDD" id="cd03789">
    <property type="entry name" value="GT9_LPS_heptosyltransferase"/>
    <property type="match status" value="1"/>
</dbReference>
<dbReference type="GO" id="GO:0008713">
    <property type="term" value="F:ADP-heptose-lipopolysaccharide heptosyltransferase activity"/>
    <property type="evidence" value="ECO:0007669"/>
    <property type="project" value="TreeGrafter"/>
</dbReference>
<dbReference type="Gene3D" id="3.40.50.2000">
    <property type="entry name" value="Glycogen Phosphorylase B"/>
    <property type="match status" value="2"/>
</dbReference>
<reference evidence="3 4" key="1">
    <citation type="submission" date="2018-07" db="EMBL/GenBank/DDBJ databases">
        <title>Genomic Encyclopedia of Type Strains, Phase IV (KMG-IV): sequencing the most valuable type-strain genomes for metagenomic binning, comparative biology and taxonomic classification.</title>
        <authorList>
            <person name="Goeker M."/>
        </authorList>
    </citation>
    <scope>NUCLEOTIDE SEQUENCE [LARGE SCALE GENOMIC DNA]</scope>
    <source>
        <strain evidence="3 4">DSM 21634</strain>
    </source>
</reference>
<organism evidence="3 4">
    <name type="scientific">Pseudorhodoferax soli</name>
    <dbReference type="NCBI Taxonomy" id="545864"/>
    <lineage>
        <taxon>Bacteria</taxon>
        <taxon>Pseudomonadati</taxon>
        <taxon>Pseudomonadota</taxon>
        <taxon>Betaproteobacteria</taxon>
        <taxon>Burkholderiales</taxon>
        <taxon>Comamonadaceae</taxon>
    </lineage>
</organism>
<dbReference type="AlphaFoldDB" id="A0A368Y2M9"/>
<evidence type="ECO:0000256" key="2">
    <source>
        <dbReference type="ARBA" id="ARBA00022679"/>
    </source>
</evidence>
<dbReference type="Proteomes" id="UP000252884">
    <property type="component" value="Unassembled WGS sequence"/>
</dbReference>
<evidence type="ECO:0000313" key="4">
    <source>
        <dbReference type="Proteomes" id="UP000252884"/>
    </source>
</evidence>
<dbReference type="Pfam" id="PF01075">
    <property type="entry name" value="Glyco_transf_9"/>
    <property type="match status" value="1"/>
</dbReference>
<evidence type="ECO:0000313" key="3">
    <source>
        <dbReference type="EMBL" id="RCW72494.1"/>
    </source>
</evidence>
<dbReference type="PANTHER" id="PTHR30160">
    <property type="entry name" value="TETRAACYLDISACCHARIDE 4'-KINASE-RELATED"/>
    <property type="match status" value="1"/>
</dbReference>
<proteinExistence type="predicted"/>
<protein>
    <submittedName>
        <fullName evidence="3">ADP-heptose:LPS heptosyltransferase</fullName>
    </submittedName>
</protein>
<dbReference type="InterPro" id="IPR002201">
    <property type="entry name" value="Glyco_trans_9"/>
</dbReference>